<dbReference type="AlphaFoldDB" id="A0A9N9SLZ4"/>
<organism evidence="2 3">
    <name type="scientific">Diabrotica balteata</name>
    <name type="common">Banded cucumber beetle</name>
    <dbReference type="NCBI Taxonomy" id="107213"/>
    <lineage>
        <taxon>Eukaryota</taxon>
        <taxon>Metazoa</taxon>
        <taxon>Ecdysozoa</taxon>
        <taxon>Arthropoda</taxon>
        <taxon>Hexapoda</taxon>
        <taxon>Insecta</taxon>
        <taxon>Pterygota</taxon>
        <taxon>Neoptera</taxon>
        <taxon>Endopterygota</taxon>
        <taxon>Coleoptera</taxon>
        <taxon>Polyphaga</taxon>
        <taxon>Cucujiformia</taxon>
        <taxon>Chrysomeloidea</taxon>
        <taxon>Chrysomelidae</taxon>
        <taxon>Galerucinae</taxon>
        <taxon>Diabroticina</taxon>
        <taxon>Diabroticites</taxon>
        <taxon>Diabrotica</taxon>
    </lineage>
</organism>
<protein>
    <recommendedName>
        <fullName evidence="1">Nucleolar protein 10-like N-terminal domain-containing protein</fullName>
    </recommendedName>
</protein>
<dbReference type="PANTHER" id="PTHR14927:SF0">
    <property type="entry name" value="NUCLEOLAR PROTEIN 10"/>
    <property type="match status" value="1"/>
</dbReference>
<name>A0A9N9SLZ4_DIABA</name>
<proteinExistence type="predicted"/>
<evidence type="ECO:0000313" key="3">
    <source>
        <dbReference type="Proteomes" id="UP001153709"/>
    </source>
</evidence>
<dbReference type="PANTHER" id="PTHR14927">
    <property type="entry name" value="NUCLEOLAR PROTEIN 10"/>
    <property type="match status" value="1"/>
</dbReference>
<dbReference type="SUPFAM" id="SSF50978">
    <property type="entry name" value="WD40 repeat-like"/>
    <property type="match status" value="1"/>
</dbReference>
<accession>A0A9N9SLZ4</accession>
<dbReference type="GO" id="GO:0032040">
    <property type="term" value="C:small-subunit processome"/>
    <property type="evidence" value="ECO:0007669"/>
    <property type="project" value="TreeGrafter"/>
</dbReference>
<sequence length="300" mass="34329">MQVSDPNNVKIYNLSAGKSLPEWLSERKRRALLKKNVDIRRRIELIQDFDMPGLSSAVRVSKDGQYILATEKCANTLFILQLIFLQCDRYIEFHAAYGRYYRLRIPKFGRDLQYDFPSCDVFVVGASSDIYRLNLERGQFMTPYTSTASSINKCTINPAHHLLLCGTQEGRVEAWDQRTKTMVGSLDCALTCLSENKDMEGFPSVTALKFNGGLQLGVGTATGQILLYDIRSNRPFYVKDHMNDLPIKDVEFHYQQDLVLSMDSSVLKIWDKNNVGIIQSSIKIRLLSLINSLQFKNKRY</sequence>
<dbReference type="InterPro" id="IPR036322">
    <property type="entry name" value="WD40_repeat_dom_sf"/>
</dbReference>
<evidence type="ECO:0000259" key="1">
    <source>
        <dbReference type="Pfam" id="PF23098"/>
    </source>
</evidence>
<dbReference type="GO" id="GO:0030686">
    <property type="term" value="C:90S preribosome"/>
    <property type="evidence" value="ECO:0007669"/>
    <property type="project" value="TreeGrafter"/>
</dbReference>
<dbReference type="Gene3D" id="2.130.10.10">
    <property type="entry name" value="YVTN repeat-like/Quinoprotein amine dehydrogenase"/>
    <property type="match status" value="1"/>
</dbReference>
<evidence type="ECO:0000313" key="2">
    <source>
        <dbReference type="EMBL" id="CAG9827356.1"/>
    </source>
</evidence>
<reference evidence="2" key="1">
    <citation type="submission" date="2022-01" db="EMBL/GenBank/DDBJ databases">
        <authorList>
            <person name="King R."/>
        </authorList>
    </citation>
    <scope>NUCLEOTIDE SEQUENCE</scope>
</reference>
<dbReference type="GO" id="GO:0000462">
    <property type="term" value="P:maturation of SSU-rRNA from tricistronic rRNA transcript (SSU-rRNA, 5.8S rRNA, LSU-rRNA)"/>
    <property type="evidence" value="ECO:0007669"/>
    <property type="project" value="TreeGrafter"/>
</dbReference>
<dbReference type="InterPro" id="IPR015943">
    <property type="entry name" value="WD40/YVTN_repeat-like_dom_sf"/>
</dbReference>
<dbReference type="InterPro" id="IPR056551">
    <property type="entry name" value="Beta-prop_NOL10_N"/>
</dbReference>
<dbReference type="EMBL" id="OU898276">
    <property type="protein sequence ID" value="CAG9827356.1"/>
    <property type="molecule type" value="Genomic_DNA"/>
</dbReference>
<dbReference type="Pfam" id="PF23098">
    <property type="entry name" value="Beta-prop_NOL10_N"/>
    <property type="match status" value="2"/>
</dbReference>
<dbReference type="InterPro" id="IPR040382">
    <property type="entry name" value="NOL10/Enp2"/>
</dbReference>
<gene>
    <name evidence="2" type="ORF">DIABBA_LOCUS1356</name>
</gene>
<keyword evidence="3" id="KW-1185">Reference proteome</keyword>
<feature type="domain" description="Nucleolar protein 10-like N-terminal" evidence="1">
    <location>
        <begin position="1"/>
        <end position="69"/>
    </location>
</feature>
<dbReference type="Proteomes" id="UP001153709">
    <property type="component" value="Chromosome 1"/>
</dbReference>
<feature type="domain" description="Nucleolar protein 10-like N-terminal" evidence="1">
    <location>
        <begin position="89"/>
        <end position="275"/>
    </location>
</feature>